<dbReference type="EMBL" id="CAJNOC010001542">
    <property type="protein sequence ID" value="CAF0873191.1"/>
    <property type="molecule type" value="Genomic_DNA"/>
</dbReference>
<dbReference type="PANTHER" id="PTHR12630">
    <property type="entry name" value="N-LINKED OLIGOSACCHARIDE PROCESSING"/>
    <property type="match status" value="1"/>
</dbReference>
<dbReference type="OrthoDB" id="28322at2759"/>
<organism evidence="6 7">
    <name type="scientific">Brachionus calyciflorus</name>
    <dbReference type="NCBI Taxonomy" id="104777"/>
    <lineage>
        <taxon>Eukaryota</taxon>
        <taxon>Metazoa</taxon>
        <taxon>Spiralia</taxon>
        <taxon>Gnathifera</taxon>
        <taxon>Rotifera</taxon>
        <taxon>Eurotatoria</taxon>
        <taxon>Monogononta</taxon>
        <taxon>Pseudotrocha</taxon>
        <taxon>Ploima</taxon>
        <taxon>Brachionidae</taxon>
        <taxon>Brachionus</taxon>
    </lineage>
</organism>
<dbReference type="GO" id="GO:0005794">
    <property type="term" value="C:Golgi apparatus"/>
    <property type="evidence" value="ECO:0007669"/>
    <property type="project" value="TreeGrafter"/>
</dbReference>
<evidence type="ECO:0000259" key="5">
    <source>
        <dbReference type="PROSITE" id="PS51914"/>
    </source>
</evidence>
<feature type="signal peptide" evidence="3">
    <location>
        <begin position="1"/>
        <end position="18"/>
    </location>
</feature>
<name>A0A813XUD7_9BILA</name>
<dbReference type="Proteomes" id="UP000663879">
    <property type="component" value="Unassembled WGS sequence"/>
</dbReference>
<dbReference type="PROSITE" id="PS51912">
    <property type="entry name" value="DMAP1_BIND"/>
    <property type="match status" value="1"/>
</dbReference>
<evidence type="ECO:0000313" key="7">
    <source>
        <dbReference type="Proteomes" id="UP000663879"/>
    </source>
</evidence>
<dbReference type="Gene3D" id="2.70.130.10">
    <property type="entry name" value="Mannose-6-phosphate receptor binding domain"/>
    <property type="match status" value="1"/>
</dbReference>
<protein>
    <recommendedName>
        <fullName evidence="8">MRH domain-containing protein</fullName>
    </recommendedName>
</protein>
<dbReference type="InterPro" id="IPR044865">
    <property type="entry name" value="MRH_dom"/>
</dbReference>
<sequence>MNFQFFYIILINFLPIFCKIDKSDKRLVSVKIIEEPIQYLNSGNLHATSRRFRDDNDAELKPKYKPADFSGPNFFNQLNGQCFEYLSNNYKWNVCPFQNVTQFEQNLRWEPFKGVIGIWYEWEIIDEKFTSLLMLNGDDCGKQGARQAKIYFECNQSEINNQISEISEPSTCKYEIKFKTSLVCEQNYDTFTWNVYAYLNDSLKLEWNHLFTNLKDGLITEKMYNMSLKRIYEEAGFIRTSEELKELEIVDQNKSNLITNIGSNLNSTRGINNLNYDELNDKYKDCQKENKRLRELLKESFFSNSTSFNRITSVLAGHLLK</sequence>
<evidence type="ECO:0000256" key="1">
    <source>
        <dbReference type="ARBA" id="ARBA00022729"/>
    </source>
</evidence>
<keyword evidence="7" id="KW-1185">Reference proteome</keyword>
<dbReference type="InterPro" id="IPR039794">
    <property type="entry name" value="Gtb1-like"/>
</dbReference>
<dbReference type="PANTHER" id="PTHR12630:SF6">
    <property type="entry name" value="N-ACETYLGLUCOSAMINE-1-PHOSPHOTRANSFERASE SUBUNIT GAMMA"/>
    <property type="match status" value="1"/>
</dbReference>
<evidence type="ECO:0000256" key="3">
    <source>
        <dbReference type="SAM" id="SignalP"/>
    </source>
</evidence>
<dbReference type="InterPro" id="IPR009011">
    <property type="entry name" value="Man6P_isomerase_rcpt-bd_dom_sf"/>
</dbReference>
<gene>
    <name evidence="6" type="ORF">OXX778_LOCUS10036</name>
</gene>
<comment type="caution">
    <text evidence="6">The sequence shown here is derived from an EMBL/GenBank/DDBJ whole genome shotgun (WGS) entry which is preliminary data.</text>
</comment>
<accession>A0A813XUD7</accession>
<dbReference type="AlphaFoldDB" id="A0A813XUD7"/>
<evidence type="ECO:0000313" key="6">
    <source>
        <dbReference type="EMBL" id="CAF0873191.1"/>
    </source>
</evidence>
<dbReference type="InterPro" id="IPR010506">
    <property type="entry name" value="DMAP1-bd"/>
</dbReference>
<keyword evidence="1 3" id="KW-0732">Signal</keyword>
<proteinExistence type="predicted"/>
<evidence type="ECO:0000256" key="2">
    <source>
        <dbReference type="ARBA" id="ARBA00023157"/>
    </source>
</evidence>
<keyword evidence="2" id="KW-1015">Disulfide bond</keyword>
<dbReference type="SUPFAM" id="SSF50911">
    <property type="entry name" value="Mannose 6-phosphate receptor domain"/>
    <property type="match status" value="1"/>
</dbReference>
<evidence type="ECO:0008006" key="8">
    <source>
        <dbReference type="Google" id="ProtNLM"/>
    </source>
</evidence>
<dbReference type="InterPro" id="IPR036607">
    <property type="entry name" value="PRKCSH"/>
</dbReference>
<dbReference type="Pfam" id="PF13015">
    <property type="entry name" value="PRKCSH_1"/>
    <property type="match status" value="1"/>
</dbReference>
<dbReference type="PROSITE" id="PS51914">
    <property type="entry name" value="MRH"/>
    <property type="match status" value="1"/>
</dbReference>
<feature type="chain" id="PRO_5032860675" description="MRH domain-containing protein" evidence="3">
    <location>
        <begin position="19"/>
        <end position="321"/>
    </location>
</feature>
<feature type="domain" description="DMAP1-binding" evidence="4">
    <location>
        <begin position="195"/>
        <end position="313"/>
    </location>
</feature>
<reference evidence="6" key="1">
    <citation type="submission" date="2021-02" db="EMBL/GenBank/DDBJ databases">
        <authorList>
            <person name="Nowell W R."/>
        </authorList>
    </citation>
    <scope>NUCLEOTIDE SEQUENCE</scope>
    <source>
        <strain evidence="6">Ploen Becks lab</strain>
    </source>
</reference>
<evidence type="ECO:0000259" key="4">
    <source>
        <dbReference type="PROSITE" id="PS51912"/>
    </source>
</evidence>
<feature type="domain" description="MRH" evidence="5">
    <location>
        <begin position="80"/>
        <end position="186"/>
    </location>
</feature>